<evidence type="ECO:0000313" key="3">
    <source>
        <dbReference type="Proteomes" id="UP001156627"/>
    </source>
</evidence>
<reference evidence="3" key="1">
    <citation type="journal article" date="2019" name="Int. J. Syst. Evol. Microbiol.">
        <title>The Global Catalogue of Microorganisms (GCM) 10K type strain sequencing project: providing services to taxonomists for standard genome sequencing and annotation.</title>
        <authorList>
            <consortium name="The Broad Institute Genomics Platform"/>
            <consortium name="The Broad Institute Genome Sequencing Center for Infectious Disease"/>
            <person name="Wu L."/>
            <person name="Ma J."/>
        </authorList>
    </citation>
    <scope>NUCLEOTIDE SEQUENCE [LARGE SCALE GENOMIC DNA]</scope>
    <source>
        <strain evidence="3">NBRC 111981</strain>
    </source>
</reference>
<dbReference type="Proteomes" id="UP001156627">
    <property type="component" value="Unassembled WGS sequence"/>
</dbReference>
<name>A0ABQ5XBM1_9GAMM</name>
<evidence type="ECO:0000313" key="2">
    <source>
        <dbReference type="EMBL" id="GLQ87930.1"/>
    </source>
</evidence>
<evidence type="ECO:0000259" key="1">
    <source>
        <dbReference type="Pfam" id="PF13847"/>
    </source>
</evidence>
<accession>A0ABQ5XBM1</accession>
<dbReference type="EMBL" id="BSOA01000013">
    <property type="protein sequence ID" value="GLQ87930.1"/>
    <property type="molecule type" value="Genomic_DNA"/>
</dbReference>
<dbReference type="InterPro" id="IPR053173">
    <property type="entry name" value="SAM-binding_MTase"/>
</dbReference>
<gene>
    <name evidence="2" type="ORF">GCM10007898_14980</name>
</gene>
<dbReference type="PANTHER" id="PTHR45128:SF1">
    <property type="entry name" value="S-ADENOSYLMETHIONINE-DEPENDENT METHYLTRANSFERASE RV2258C"/>
    <property type="match status" value="1"/>
</dbReference>
<dbReference type="Pfam" id="PF13847">
    <property type="entry name" value="Methyltransf_31"/>
    <property type="match status" value="1"/>
</dbReference>
<dbReference type="InterPro" id="IPR029063">
    <property type="entry name" value="SAM-dependent_MTases_sf"/>
</dbReference>
<proteinExistence type="predicted"/>
<comment type="caution">
    <text evidence="2">The sequence shown here is derived from an EMBL/GenBank/DDBJ whole genome shotgun (WGS) entry which is preliminary data.</text>
</comment>
<feature type="domain" description="Methyltransferase" evidence="1">
    <location>
        <begin position="63"/>
        <end position="157"/>
    </location>
</feature>
<protein>
    <recommendedName>
        <fullName evidence="1">Methyltransferase domain-containing protein</fullName>
    </recommendedName>
</protein>
<keyword evidence="3" id="KW-1185">Reference proteome</keyword>
<sequence>MRIDGQQSMEATVREFYEQFPYPWPPMSFPSLEEANFESIMLNQSVGDFSHATIRSDARIWVAGCGTNQAIYTALKFPRASVLGSDLSAASLEVARRNAQSLDIRNLELRQESLQDVSYDAEFDYIISTGVIHHNADPRLPLAGIARALRREGILELMVYNRFHRVFNTSVQQAIRHISRHEGKQASFDEELRIARNLLDVIPGDPRRVEYYRSAHDAEVADSLIQPIEFSYTVETLKDLAACCGLSLLLPCPNPFDKLNSAFWSIRLADVELQKKLDALPDTTRWQITNLLQMECSPMLWFYLKHSTERHPDRYEAIVDQAFLDRRFVPTATKLRNYFRGASDMNYRMANSLTTYPAPPQDELLKRILALADGRRTMHEILTNAQVDIRDRKSVSDIRIRTTTGIFPYLRAIT</sequence>
<organism evidence="2 3">
    <name type="scientific">Dyella flagellata</name>
    <dbReference type="NCBI Taxonomy" id="1867833"/>
    <lineage>
        <taxon>Bacteria</taxon>
        <taxon>Pseudomonadati</taxon>
        <taxon>Pseudomonadota</taxon>
        <taxon>Gammaproteobacteria</taxon>
        <taxon>Lysobacterales</taxon>
        <taxon>Rhodanobacteraceae</taxon>
        <taxon>Dyella</taxon>
    </lineage>
</organism>
<dbReference type="PANTHER" id="PTHR45128">
    <property type="entry name" value="METHYLTRANSFERASE TYPE 11"/>
    <property type="match status" value="1"/>
</dbReference>
<dbReference type="SUPFAM" id="SSF53335">
    <property type="entry name" value="S-adenosyl-L-methionine-dependent methyltransferases"/>
    <property type="match status" value="1"/>
</dbReference>
<dbReference type="CDD" id="cd02440">
    <property type="entry name" value="AdoMet_MTases"/>
    <property type="match status" value="1"/>
</dbReference>
<dbReference type="InterPro" id="IPR025714">
    <property type="entry name" value="Methyltranfer_dom"/>
</dbReference>
<dbReference type="Gene3D" id="3.40.50.150">
    <property type="entry name" value="Vaccinia Virus protein VP39"/>
    <property type="match status" value="1"/>
</dbReference>